<dbReference type="Proteomes" id="UP000563524">
    <property type="component" value="Unassembled WGS sequence"/>
</dbReference>
<sequence length="280" mass="29831">CATGASQTPLTDGWSIVRDLGVGEPRSGQRGLVAPPDAEVVYLRHTGEDSWEASLTGNLADPNQEAVWLRASDKSVGLAAAGEVRDRIRGRNDACIVKEKAPRRVAGYTGCNSVLTAPRGVLGKTAAAAAGFTPEGAAADPISYAAHPPWMREALAGLDLDRLYADAAARRESFAAGQTDRLRAAAAAYDAAAAEDERQAELEREEAARREAEYQASLAPWRASLAPGDRTVCGLVVRVDPPIVQIQYAEAPRWVRIDQIVPAGTFEPASVDRVVYCARL</sequence>
<proteinExistence type="predicted"/>
<accession>A0A840I6B1</accession>
<dbReference type="EMBL" id="JACHOB010000009">
    <property type="protein sequence ID" value="MBB4660377.1"/>
    <property type="molecule type" value="Genomic_DNA"/>
</dbReference>
<reference evidence="1 2" key="1">
    <citation type="submission" date="2020-08" db="EMBL/GenBank/DDBJ databases">
        <title>Genomic Encyclopedia of Type Strains, Phase IV (KMG-IV): sequencing the most valuable type-strain genomes for metagenomic binning, comparative biology and taxonomic classification.</title>
        <authorList>
            <person name="Goeker M."/>
        </authorList>
    </citation>
    <scope>NUCLEOTIDE SEQUENCE [LARGE SCALE GENOMIC DNA]</scope>
    <source>
        <strain evidence="1 2">DSM 102850</strain>
    </source>
</reference>
<protein>
    <submittedName>
        <fullName evidence="1">Uncharacterized protein</fullName>
    </submittedName>
</protein>
<organism evidence="1 2">
    <name type="scientific">Parvularcula dongshanensis</name>
    <dbReference type="NCBI Taxonomy" id="1173995"/>
    <lineage>
        <taxon>Bacteria</taxon>
        <taxon>Pseudomonadati</taxon>
        <taxon>Pseudomonadota</taxon>
        <taxon>Alphaproteobacteria</taxon>
        <taxon>Parvularculales</taxon>
        <taxon>Parvularculaceae</taxon>
        <taxon>Parvularcula</taxon>
    </lineage>
</organism>
<name>A0A840I6B1_9PROT</name>
<dbReference type="AlphaFoldDB" id="A0A840I6B1"/>
<evidence type="ECO:0000313" key="2">
    <source>
        <dbReference type="Proteomes" id="UP000563524"/>
    </source>
</evidence>
<keyword evidence="2" id="KW-1185">Reference proteome</keyword>
<feature type="non-terminal residue" evidence="1">
    <location>
        <position position="1"/>
    </location>
</feature>
<comment type="caution">
    <text evidence="1">The sequence shown here is derived from an EMBL/GenBank/DDBJ whole genome shotgun (WGS) entry which is preliminary data.</text>
</comment>
<evidence type="ECO:0000313" key="1">
    <source>
        <dbReference type="EMBL" id="MBB4660377.1"/>
    </source>
</evidence>
<gene>
    <name evidence="1" type="ORF">GGQ59_002929</name>
</gene>